<dbReference type="GO" id="GO:0005737">
    <property type="term" value="C:cytoplasm"/>
    <property type="evidence" value="ECO:0007669"/>
    <property type="project" value="TreeGrafter"/>
</dbReference>
<dbReference type="InterPro" id="IPR045851">
    <property type="entry name" value="AMP-bd_C_sf"/>
</dbReference>
<dbReference type="EMBL" id="FLRH01000003">
    <property type="protein sequence ID" value="SBT65700.1"/>
    <property type="molecule type" value="Genomic_DNA"/>
</dbReference>
<evidence type="ECO:0000256" key="1">
    <source>
        <dbReference type="SAM" id="MobiDB-lite"/>
    </source>
</evidence>
<gene>
    <name evidence="3" type="ORF">GA0070622_2705</name>
</gene>
<dbReference type="Pfam" id="PF00501">
    <property type="entry name" value="AMP-binding"/>
    <property type="match status" value="1"/>
</dbReference>
<dbReference type="Pfam" id="PF13193">
    <property type="entry name" value="AMP-binding_C"/>
    <property type="match status" value="1"/>
</dbReference>
<sequence>MSHPDPATVGPAPRDEPPQRTTPLPPWVLPDAEPGRGSQRRHLPAAVREALAGMDRDGDRLTALVLAAWLAVLARCVGEPEVSSAVADRTGHLDRVSATVGGTSWTQLAGGLRRSRLAGPASAVLDLHGAAAADRAPLLVRLDSTGGELGVSYETACVSHSAADRVLGYLARALALALDDPEQRVDLGEMLSEGERRYQLDELCGPRVNNGPDGFVPAFRARAAAHPDRPALHHRAESLTYGELDRASDRVAARLSCLGVSPGQAVAVVSDRHLDWVVAMLGVLKAGAVYLPVRPDFPASRVEDQLSRAECGVALTDDSGAALLSAVAGLGWPGRVSTIAALRDGSEVAAPLPAPGLDQPAYVYFTSGSTGRPKGAVCAHDGMINHLWAKVDDHDLGPKDVVTQTASQCFDISLWQICAPLLVGGAAVVVDTDQQLDVAGFAALLARHRVTTVQIVPSYLEVLLAHLEAGAVRLPRLASVSVTGEALKADLVRRWFSVMPGLRLVNAYGATEVSDDTMHEVLDGPPDRDLSVVNVGRPLRNMRVYVVDDQRRLMPLGARGEIVFAGVCVGGGYINDPERTAEAFGEDPYFPGERLYRSGDLGRWLPEKRLEFLGRRDDQVKIRGLRVETGEIQAALLRVPGISAAAVVPVGEGNGARLVGFYVSEYELASIDLHDLLSARLPEYMVPAHHFRLAELPLNENGKTDNRRLRQLAEELAAGIHAFEPPRSGDEQRLATLWAEVLGLPAGRVGRHDDFFDLGGTSLSAVHLLMRLDHQLSLTDMLTHSVLRDQARLLEAAGDTAAALLLHELSPSAQGRPALVCLPDAGGNAINFQHLADLAGERVQVLAVELPGHDLARRQEDLLDLPGLAERLGRELAGRSGLYLWGQGAGGAAALATARALERAGTTVAGVILAWDETTPEGGRVVDALSDDEVVDRLRRRHAYVDVDRATPGRAAFVARAYRHDWAEALRLLDRLDGRPDLDCPVVEVTLGAARGRLRADPDRIVRRDLPGGEVDVARHHPDEILGTVDGWHERVAATA</sequence>
<evidence type="ECO:0000313" key="4">
    <source>
        <dbReference type="Proteomes" id="UP000199558"/>
    </source>
</evidence>
<feature type="domain" description="Carrier" evidence="2">
    <location>
        <begin position="725"/>
        <end position="805"/>
    </location>
</feature>
<keyword evidence="4" id="KW-1185">Reference proteome</keyword>
<dbReference type="PANTHER" id="PTHR45527:SF1">
    <property type="entry name" value="FATTY ACID SYNTHASE"/>
    <property type="match status" value="1"/>
</dbReference>
<dbReference type="Pfam" id="PF00975">
    <property type="entry name" value="Thioesterase"/>
    <property type="match status" value="1"/>
</dbReference>
<dbReference type="InterPro" id="IPR010071">
    <property type="entry name" value="AA_adenyl_dom"/>
</dbReference>
<reference evidence="4" key="1">
    <citation type="submission" date="2016-06" db="EMBL/GenBank/DDBJ databases">
        <authorList>
            <person name="Varghese N."/>
            <person name="Submissions Spin"/>
        </authorList>
    </citation>
    <scope>NUCLEOTIDE SEQUENCE [LARGE SCALE GENOMIC DNA]</scope>
    <source>
        <strain evidence="4">DSM 45794</strain>
    </source>
</reference>
<evidence type="ECO:0000313" key="3">
    <source>
        <dbReference type="EMBL" id="SBT65700.1"/>
    </source>
</evidence>
<dbReference type="Pfam" id="PF00550">
    <property type="entry name" value="PP-binding"/>
    <property type="match status" value="1"/>
</dbReference>
<dbReference type="GO" id="GO:0031177">
    <property type="term" value="F:phosphopantetheine binding"/>
    <property type="evidence" value="ECO:0007669"/>
    <property type="project" value="TreeGrafter"/>
</dbReference>
<dbReference type="GO" id="GO:0044550">
    <property type="term" value="P:secondary metabolite biosynthetic process"/>
    <property type="evidence" value="ECO:0007669"/>
    <property type="project" value="TreeGrafter"/>
</dbReference>
<dbReference type="InterPro" id="IPR000873">
    <property type="entry name" value="AMP-dep_synth/lig_dom"/>
</dbReference>
<dbReference type="InterPro" id="IPR025110">
    <property type="entry name" value="AMP-bd_C"/>
</dbReference>
<dbReference type="Gene3D" id="3.30.300.30">
    <property type="match status" value="1"/>
</dbReference>
<dbReference type="SUPFAM" id="SSF53474">
    <property type="entry name" value="alpha/beta-Hydrolases"/>
    <property type="match status" value="1"/>
</dbReference>
<dbReference type="Gene3D" id="2.30.38.10">
    <property type="entry name" value="Luciferase, Domain 3"/>
    <property type="match status" value="1"/>
</dbReference>
<dbReference type="PROSITE" id="PS50075">
    <property type="entry name" value="CARRIER"/>
    <property type="match status" value="1"/>
</dbReference>
<feature type="region of interest" description="Disordered" evidence="1">
    <location>
        <begin position="1"/>
        <end position="42"/>
    </location>
</feature>
<dbReference type="OrthoDB" id="4477213at2"/>
<dbReference type="InterPro" id="IPR029058">
    <property type="entry name" value="AB_hydrolase_fold"/>
</dbReference>
<dbReference type="InterPro" id="IPR036736">
    <property type="entry name" value="ACP-like_sf"/>
</dbReference>
<dbReference type="InterPro" id="IPR009081">
    <property type="entry name" value="PP-bd_ACP"/>
</dbReference>
<dbReference type="GO" id="GO:0043041">
    <property type="term" value="P:amino acid activation for nonribosomal peptide biosynthetic process"/>
    <property type="evidence" value="ECO:0007669"/>
    <property type="project" value="TreeGrafter"/>
</dbReference>
<dbReference type="CDD" id="cd05930">
    <property type="entry name" value="A_NRPS"/>
    <property type="match status" value="1"/>
</dbReference>
<protein>
    <submittedName>
        <fullName evidence="3">Amino acid adenylation domain-containing protein</fullName>
    </submittedName>
</protein>
<dbReference type="PROSITE" id="PS00455">
    <property type="entry name" value="AMP_BINDING"/>
    <property type="match status" value="1"/>
</dbReference>
<proteinExistence type="predicted"/>
<dbReference type="Gene3D" id="3.40.50.1820">
    <property type="entry name" value="alpha/beta hydrolase"/>
    <property type="match status" value="1"/>
</dbReference>
<organism evidence="3 4">
    <name type="scientific">Micromonospora sediminicola</name>
    <dbReference type="NCBI Taxonomy" id="946078"/>
    <lineage>
        <taxon>Bacteria</taxon>
        <taxon>Bacillati</taxon>
        <taxon>Actinomycetota</taxon>
        <taxon>Actinomycetes</taxon>
        <taxon>Micromonosporales</taxon>
        <taxon>Micromonosporaceae</taxon>
        <taxon>Micromonospora</taxon>
    </lineage>
</organism>
<dbReference type="InterPro" id="IPR020845">
    <property type="entry name" value="AMP-binding_CS"/>
</dbReference>
<dbReference type="STRING" id="946078.GA0070622_2705"/>
<dbReference type="RefSeq" id="WP_141684559.1">
    <property type="nucleotide sequence ID" value="NZ_FLRH01000003.1"/>
</dbReference>
<dbReference type="Gene3D" id="3.40.50.980">
    <property type="match status" value="2"/>
</dbReference>
<dbReference type="NCBIfam" id="TIGR01733">
    <property type="entry name" value="AA-adenyl-dom"/>
    <property type="match status" value="1"/>
</dbReference>
<accession>A0A1A9B841</accession>
<dbReference type="SUPFAM" id="SSF56801">
    <property type="entry name" value="Acetyl-CoA synthetase-like"/>
    <property type="match status" value="1"/>
</dbReference>
<dbReference type="InterPro" id="IPR001031">
    <property type="entry name" value="Thioesterase"/>
</dbReference>
<evidence type="ECO:0000259" key="2">
    <source>
        <dbReference type="PROSITE" id="PS50075"/>
    </source>
</evidence>
<name>A0A1A9B841_9ACTN</name>
<dbReference type="AlphaFoldDB" id="A0A1A9B841"/>
<dbReference type="Proteomes" id="UP000199558">
    <property type="component" value="Unassembled WGS sequence"/>
</dbReference>
<dbReference type="Gene3D" id="1.10.1200.10">
    <property type="entry name" value="ACP-like"/>
    <property type="match status" value="1"/>
</dbReference>
<dbReference type="PANTHER" id="PTHR45527">
    <property type="entry name" value="NONRIBOSOMAL PEPTIDE SYNTHETASE"/>
    <property type="match status" value="1"/>
</dbReference>